<evidence type="ECO:0000313" key="7">
    <source>
        <dbReference type="Proteomes" id="UP000533269"/>
    </source>
</evidence>
<feature type="compositionally biased region" description="Polar residues" evidence="4">
    <location>
        <begin position="290"/>
        <end position="299"/>
    </location>
</feature>
<name>A0A7W4XV59_KINRA</name>
<feature type="domain" description="Ketoreductase" evidence="5">
    <location>
        <begin position="2"/>
        <end position="182"/>
    </location>
</feature>
<feature type="region of interest" description="Disordered" evidence="4">
    <location>
        <begin position="277"/>
        <end position="299"/>
    </location>
</feature>
<dbReference type="PANTHER" id="PTHR43976:SF16">
    <property type="entry name" value="SHORT-CHAIN DEHYDROGENASE_REDUCTASE FAMILY PROTEIN"/>
    <property type="match status" value="1"/>
</dbReference>
<dbReference type="SUPFAM" id="SSF51735">
    <property type="entry name" value="NAD(P)-binding Rossmann-fold domains"/>
    <property type="match status" value="1"/>
</dbReference>
<dbReference type="PROSITE" id="PS00061">
    <property type="entry name" value="ADH_SHORT"/>
    <property type="match status" value="1"/>
</dbReference>
<evidence type="ECO:0000256" key="1">
    <source>
        <dbReference type="ARBA" id="ARBA00006484"/>
    </source>
</evidence>
<evidence type="ECO:0000256" key="3">
    <source>
        <dbReference type="RuleBase" id="RU000363"/>
    </source>
</evidence>
<dbReference type="InterPro" id="IPR002347">
    <property type="entry name" value="SDR_fam"/>
</dbReference>
<dbReference type="Pfam" id="PF00106">
    <property type="entry name" value="adh_short"/>
    <property type="match status" value="1"/>
</dbReference>
<proteinExistence type="inferred from homology"/>
<gene>
    <name evidence="6" type="ORF">FHR75_000236</name>
</gene>
<dbReference type="InterPro" id="IPR020904">
    <property type="entry name" value="Sc_DH/Rdtase_CS"/>
</dbReference>
<dbReference type="InterPro" id="IPR051911">
    <property type="entry name" value="SDR_oxidoreductase"/>
</dbReference>
<reference evidence="6 7" key="2">
    <citation type="submission" date="2020-08" db="EMBL/GenBank/DDBJ databases">
        <authorList>
            <person name="Partida-Martinez L."/>
            <person name="Huntemann M."/>
            <person name="Clum A."/>
            <person name="Wang J."/>
            <person name="Palaniappan K."/>
            <person name="Ritter S."/>
            <person name="Chen I.-M."/>
            <person name="Stamatis D."/>
            <person name="Reddy T."/>
            <person name="O'Malley R."/>
            <person name="Daum C."/>
            <person name="Shapiro N."/>
            <person name="Ivanova N."/>
            <person name="Kyrpides N."/>
            <person name="Woyke T."/>
        </authorList>
    </citation>
    <scope>NUCLEOTIDE SEQUENCE [LARGE SCALE GENOMIC DNA]</scope>
    <source>
        <strain evidence="6 7">AS2.23</strain>
    </source>
</reference>
<evidence type="ECO:0000313" key="6">
    <source>
        <dbReference type="EMBL" id="MBB2899448.1"/>
    </source>
</evidence>
<dbReference type="EMBL" id="JACHVY010000001">
    <property type="protein sequence ID" value="MBB2899448.1"/>
    <property type="molecule type" value="Genomic_DNA"/>
</dbReference>
<dbReference type="SMART" id="SM00822">
    <property type="entry name" value="PKS_KR"/>
    <property type="match status" value="1"/>
</dbReference>
<accession>A0A7W4XV59</accession>
<keyword evidence="2" id="KW-0560">Oxidoreductase</keyword>
<comment type="similarity">
    <text evidence="1 3">Belongs to the short-chain dehydrogenases/reductases (SDR) family.</text>
</comment>
<dbReference type="PRINTS" id="PR00080">
    <property type="entry name" value="SDRFAMILY"/>
</dbReference>
<dbReference type="GO" id="GO:0016491">
    <property type="term" value="F:oxidoreductase activity"/>
    <property type="evidence" value="ECO:0007669"/>
    <property type="project" value="UniProtKB-KW"/>
</dbReference>
<dbReference type="PRINTS" id="PR00081">
    <property type="entry name" value="GDHRDH"/>
</dbReference>
<evidence type="ECO:0000256" key="2">
    <source>
        <dbReference type="ARBA" id="ARBA00023002"/>
    </source>
</evidence>
<protein>
    <submittedName>
        <fullName evidence="6">NAD(P)-dependent dehydrogenase (Short-subunit alcohol dehydrogenase family)</fullName>
    </submittedName>
</protein>
<dbReference type="CDD" id="cd05374">
    <property type="entry name" value="17beta-HSD-like_SDR_c"/>
    <property type="match status" value="1"/>
</dbReference>
<evidence type="ECO:0000259" key="5">
    <source>
        <dbReference type="SMART" id="SM00822"/>
    </source>
</evidence>
<organism evidence="6 7">
    <name type="scientific">Kineococcus radiotolerans</name>
    <dbReference type="NCBI Taxonomy" id="131568"/>
    <lineage>
        <taxon>Bacteria</taxon>
        <taxon>Bacillati</taxon>
        <taxon>Actinomycetota</taxon>
        <taxon>Actinomycetes</taxon>
        <taxon>Kineosporiales</taxon>
        <taxon>Kineosporiaceae</taxon>
        <taxon>Kineococcus</taxon>
    </lineage>
</organism>
<dbReference type="RefSeq" id="WP_183390102.1">
    <property type="nucleotide sequence ID" value="NZ_JACHVY010000001.1"/>
</dbReference>
<dbReference type="Proteomes" id="UP000533269">
    <property type="component" value="Unassembled WGS sequence"/>
</dbReference>
<sequence>MTTWLISGAARGLGAEIARAALRAGDDVVLTARRTDHLPTDLQASEHLLPLALDVTDHAAIPAVVQAAVDRFGGIDVLVNNAGRGLLGAVEEVSDAEARSVFDLNVFGLLALTRAVLPVMRRQRSGKLVHIGSRSGFEGEPGVGLYSATKFAVAGISEALAAELAPFGIQSTVVEPGVFRTDFLDASSLSLPAQRIADYDGTPAHVTLDWSSQANHTQLGDPVKGAALIREVVAGDVLPSHLYLGRDAVERRETLIERIHADLAAWREASIATAHDDTAEGAADVVPQRRSPSASLTDA</sequence>
<comment type="caution">
    <text evidence="6">The sequence shown here is derived from an EMBL/GenBank/DDBJ whole genome shotgun (WGS) entry which is preliminary data.</text>
</comment>
<reference evidence="6 7" key="1">
    <citation type="submission" date="2020-08" db="EMBL/GenBank/DDBJ databases">
        <title>The Agave Microbiome: Exploring the role of microbial communities in plant adaptations to desert environments.</title>
        <authorList>
            <person name="Partida-Martinez L.P."/>
        </authorList>
    </citation>
    <scope>NUCLEOTIDE SEQUENCE [LARGE SCALE GENOMIC DNA]</scope>
    <source>
        <strain evidence="6 7">AS2.23</strain>
    </source>
</reference>
<dbReference type="Gene3D" id="3.40.50.720">
    <property type="entry name" value="NAD(P)-binding Rossmann-like Domain"/>
    <property type="match status" value="1"/>
</dbReference>
<dbReference type="InterPro" id="IPR036291">
    <property type="entry name" value="NAD(P)-bd_dom_sf"/>
</dbReference>
<dbReference type="InterPro" id="IPR057326">
    <property type="entry name" value="KR_dom"/>
</dbReference>
<evidence type="ECO:0000256" key="4">
    <source>
        <dbReference type="SAM" id="MobiDB-lite"/>
    </source>
</evidence>
<dbReference type="PANTHER" id="PTHR43976">
    <property type="entry name" value="SHORT CHAIN DEHYDROGENASE"/>
    <property type="match status" value="1"/>
</dbReference>
<dbReference type="AlphaFoldDB" id="A0A7W4XV59"/>